<evidence type="ECO:0000313" key="2">
    <source>
        <dbReference type="Proteomes" id="UP000030710"/>
    </source>
</evidence>
<dbReference type="EMBL" id="KE356561">
    <property type="protein sequence ID" value="ERG93785.1"/>
    <property type="molecule type" value="Genomic_DNA"/>
</dbReference>
<dbReference type="AlphaFoldDB" id="U1NAD0"/>
<dbReference type="HOGENOM" id="CLU_2893197_0_0_2"/>
<reference evidence="1 2" key="1">
    <citation type="journal article" date="2013" name="PLoS ONE">
        <title>Assembly-driven community genomics of a hypersaline microbial ecosystem.</title>
        <authorList>
            <person name="Podell S."/>
            <person name="Ugalde J.A."/>
            <person name="Narasingarao P."/>
            <person name="Banfield J.F."/>
            <person name="Heidelberg K.B."/>
            <person name="Allen E.E."/>
        </authorList>
    </citation>
    <scope>NUCLEOTIDE SEQUENCE [LARGE SCALE GENOMIC DNA]</scope>
    <source>
        <strain evidence="2">J07HQW2</strain>
    </source>
</reference>
<accession>U1NAD0</accession>
<proteinExistence type="predicted"/>
<sequence length="62" mass="6591">MNYQKVVKIISSLFVLLVGVILLTNPVSGYSQVLPGGVFELTSGGFLLTSGLLLYQIGTTTE</sequence>
<organism evidence="1 2">
    <name type="scientific">Haloquadratum walsbyi J07HQW2</name>
    <dbReference type="NCBI Taxonomy" id="1238425"/>
    <lineage>
        <taxon>Archaea</taxon>
        <taxon>Methanobacteriati</taxon>
        <taxon>Methanobacteriota</taxon>
        <taxon>Stenosarchaea group</taxon>
        <taxon>Halobacteria</taxon>
        <taxon>Halobacteriales</taxon>
        <taxon>Haloferacaceae</taxon>
        <taxon>Haloquadratum</taxon>
    </lineage>
</organism>
<evidence type="ECO:0000313" key="1">
    <source>
        <dbReference type="EMBL" id="ERG93785.1"/>
    </source>
</evidence>
<protein>
    <submittedName>
        <fullName evidence="1">Uncharacterized protein</fullName>
    </submittedName>
</protein>
<dbReference type="Proteomes" id="UP000030710">
    <property type="component" value="Unassembled WGS sequence"/>
</dbReference>
<name>U1NAD0_9EURY</name>
<gene>
    <name evidence="1" type="ORF">J07HQW2_00219</name>
</gene>